<comment type="catalytic activity">
    <reaction evidence="14 15">
        <text>ATP + H2O = ADP + phosphate + H(+)</text>
        <dbReference type="Rhea" id="RHEA:13065"/>
        <dbReference type="ChEBI" id="CHEBI:15377"/>
        <dbReference type="ChEBI" id="CHEBI:15378"/>
        <dbReference type="ChEBI" id="CHEBI:30616"/>
        <dbReference type="ChEBI" id="CHEBI:43474"/>
        <dbReference type="ChEBI" id="CHEBI:456216"/>
        <dbReference type="EC" id="5.6.2.4"/>
    </reaction>
</comment>
<keyword evidence="9 15" id="KW-0233">DNA recombination</keyword>
<dbReference type="InterPro" id="IPR027417">
    <property type="entry name" value="P-loop_NTPase"/>
</dbReference>
<dbReference type="InterPro" id="IPR012340">
    <property type="entry name" value="NA-bd_OB-fold"/>
</dbReference>
<dbReference type="AlphaFoldDB" id="A0A1M5TME6"/>
<dbReference type="Pfam" id="PF19833">
    <property type="entry name" value="RecG_dom3_C"/>
    <property type="match status" value="1"/>
</dbReference>
<evidence type="ECO:0000256" key="1">
    <source>
        <dbReference type="ARBA" id="ARBA00007504"/>
    </source>
</evidence>
<evidence type="ECO:0000259" key="16">
    <source>
        <dbReference type="PROSITE" id="PS51192"/>
    </source>
</evidence>
<reference evidence="18 19" key="1">
    <citation type="submission" date="2016-11" db="EMBL/GenBank/DDBJ databases">
        <authorList>
            <person name="Jaros S."/>
            <person name="Januszkiewicz K."/>
            <person name="Wedrychowicz H."/>
        </authorList>
    </citation>
    <scope>NUCLEOTIDE SEQUENCE [LARGE SCALE GENOMIC DNA]</scope>
    <source>
        <strain evidence="18 19">DSM 6191</strain>
    </source>
</reference>
<dbReference type="SMART" id="SM00490">
    <property type="entry name" value="HELICc"/>
    <property type="match status" value="1"/>
</dbReference>
<dbReference type="InterPro" id="IPR045562">
    <property type="entry name" value="RecG_dom3_C"/>
</dbReference>
<dbReference type="GO" id="GO:0006281">
    <property type="term" value="P:DNA repair"/>
    <property type="evidence" value="ECO:0007669"/>
    <property type="project" value="UniProtKB-UniRule"/>
</dbReference>
<sequence>MNLYSEISSLKGVGPKLKEKLNKCGVYTLLDLLLYFPRDYEFINGNSKYEEIDEKEKQLLTCKVVAFKSDYMSKSRKRMTTIEFSYNDIKITGIWFNQPYIKKNFMLGNSYNLMGRYKKVNGGLETINPIITPVEALKAEIIPVYPLKGDLNNKVIIKLISEIFKSIDIKENLPLEIISKYKLESLDFSIRNIHFPNDKEDLRKSIIRLKFQELFTYSLKLMMLKYHLKKSSKGIEFKMSEELAHLKESLPYSLTNAQSKVIREVLLDQKKPSPMNRLIQGDVGSGKTIVSLIAMFNVYRNGYQVVLMAPTEILAKQHYVEATKLFKDFDVEIELLTGSTPNKEKLRIKEKIKEDKPIMVIGTHALIQDDVEFSNLGFIVTDEQHRFGVEQRSRLINKGQEVDCLVMSATPIPRTIALYLYSDLEISIIDELPPGRKAIETKFFSDNNRMLAYNRVREEILKGRQCYVVCPLIDENDEIKLNSVEKVYNELASDIFKDIKVQMLHGKMTSKEKEDIIQDFKNNETKIIVSTTVIEVGVNVPNASIMIIENSERFGLAQLHQLRGRVGRGEYQSYCFLIGKANNPVTKKRMEIMVKSNDGFYISEQDLKIRGTGEMFGVRQSGEDGLVLANIVEDMDILKYANMEAKKAVLSTEPEYTNLCNEILKNLKRSSKYICFN</sequence>
<dbReference type="InterPro" id="IPR033454">
    <property type="entry name" value="RecG_wedge"/>
</dbReference>
<evidence type="ECO:0000313" key="18">
    <source>
        <dbReference type="EMBL" id="SHH51858.1"/>
    </source>
</evidence>
<dbReference type="Pfam" id="PF00271">
    <property type="entry name" value="Helicase_C"/>
    <property type="match status" value="1"/>
</dbReference>
<evidence type="ECO:0000256" key="10">
    <source>
        <dbReference type="ARBA" id="ARBA00023204"/>
    </source>
</evidence>
<evidence type="ECO:0000313" key="19">
    <source>
        <dbReference type="Proteomes" id="UP000184241"/>
    </source>
</evidence>
<dbReference type="GO" id="GO:0016887">
    <property type="term" value="F:ATP hydrolysis activity"/>
    <property type="evidence" value="ECO:0007669"/>
    <property type="project" value="RHEA"/>
</dbReference>
<dbReference type="GO" id="GO:0006310">
    <property type="term" value="P:DNA recombination"/>
    <property type="evidence" value="ECO:0007669"/>
    <property type="project" value="UniProtKB-UniRule"/>
</dbReference>
<evidence type="ECO:0000256" key="5">
    <source>
        <dbReference type="ARBA" id="ARBA00022801"/>
    </source>
</evidence>
<evidence type="ECO:0000256" key="13">
    <source>
        <dbReference type="ARBA" id="ARBA00034808"/>
    </source>
</evidence>
<dbReference type="RefSeq" id="WP_073015951.1">
    <property type="nucleotide sequence ID" value="NZ_FQXU01000003.1"/>
</dbReference>
<evidence type="ECO:0000256" key="15">
    <source>
        <dbReference type="RuleBase" id="RU363016"/>
    </source>
</evidence>
<evidence type="ECO:0000256" key="12">
    <source>
        <dbReference type="ARBA" id="ARBA00034617"/>
    </source>
</evidence>
<evidence type="ECO:0000256" key="2">
    <source>
        <dbReference type="ARBA" id="ARBA00017846"/>
    </source>
</evidence>
<dbReference type="InterPro" id="IPR001650">
    <property type="entry name" value="Helicase_C-like"/>
</dbReference>
<organism evidence="18 19">
    <name type="scientific">Clostridium intestinale DSM 6191</name>
    <dbReference type="NCBI Taxonomy" id="1121320"/>
    <lineage>
        <taxon>Bacteria</taxon>
        <taxon>Bacillati</taxon>
        <taxon>Bacillota</taxon>
        <taxon>Clostridia</taxon>
        <taxon>Eubacteriales</taxon>
        <taxon>Clostridiaceae</taxon>
        <taxon>Clostridium</taxon>
    </lineage>
</organism>
<evidence type="ECO:0000256" key="9">
    <source>
        <dbReference type="ARBA" id="ARBA00023172"/>
    </source>
</evidence>
<dbReference type="NCBIfam" id="TIGR00643">
    <property type="entry name" value="recG"/>
    <property type="match status" value="1"/>
</dbReference>
<dbReference type="InterPro" id="IPR047112">
    <property type="entry name" value="RecG/Mfd"/>
</dbReference>
<accession>A0A1M5TME6</accession>
<evidence type="ECO:0000256" key="4">
    <source>
        <dbReference type="ARBA" id="ARBA00022763"/>
    </source>
</evidence>
<dbReference type="Pfam" id="PF00270">
    <property type="entry name" value="DEAD"/>
    <property type="match status" value="1"/>
</dbReference>
<name>A0A1M5TME6_9CLOT</name>
<dbReference type="Pfam" id="PF17191">
    <property type="entry name" value="RecG_wedge"/>
    <property type="match status" value="1"/>
</dbReference>
<keyword evidence="8" id="KW-0238">DNA-binding</keyword>
<keyword evidence="5 15" id="KW-0378">Hydrolase</keyword>
<dbReference type="SMART" id="SM00487">
    <property type="entry name" value="DEXDc"/>
    <property type="match status" value="1"/>
</dbReference>
<dbReference type="InterPro" id="IPR004609">
    <property type="entry name" value="ATP-dep_DNA_helicase_RecG"/>
</dbReference>
<protein>
    <recommendedName>
        <fullName evidence="2 15">ATP-dependent DNA helicase RecG</fullName>
        <ecNumber evidence="13 15">5.6.2.4</ecNumber>
    </recommendedName>
</protein>
<dbReference type="Gene3D" id="3.40.50.300">
    <property type="entry name" value="P-loop containing nucleotide triphosphate hydrolases"/>
    <property type="match status" value="2"/>
</dbReference>
<dbReference type="Proteomes" id="UP000184241">
    <property type="component" value="Unassembled WGS sequence"/>
</dbReference>
<evidence type="ECO:0000256" key="8">
    <source>
        <dbReference type="ARBA" id="ARBA00023125"/>
    </source>
</evidence>
<comment type="catalytic activity">
    <reaction evidence="12 15">
        <text>Couples ATP hydrolysis with the unwinding of duplex DNA by translocating in the 3'-5' direction.</text>
        <dbReference type="EC" id="5.6.2.4"/>
    </reaction>
</comment>
<evidence type="ECO:0000256" key="11">
    <source>
        <dbReference type="ARBA" id="ARBA00023235"/>
    </source>
</evidence>
<evidence type="ECO:0000256" key="14">
    <source>
        <dbReference type="ARBA" id="ARBA00048988"/>
    </source>
</evidence>
<dbReference type="EMBL" id="FQXU01000003">
    <property type="protein sequence ID" value="SHH51858.1"/>
    <property type="molecule type" value="Genomic_DNA"/>
</dbReference>
<dbReference type="CDD" id="cd17992">
    <property type="entry name" value="DEXHc_RecG"/>
    <property type="match status" value="1"/>
</dbReference>
<dbReference type="GO" id="GO:0003677">
    <property type="term" value="F:DNA binding"/>
    <property type="evidence" value="ECO:0007669"/>
    <property type="project" value="UniProtKB-KW"/>
</dbReference>
<dbReference type="GO" id="GO:0043138">
    <property type="term" value="F:3'-5' DNA helicase activity"/>
    <property type="evidence" value="ECO:0007669"/>
    <property type="project" value="UniProtKB-EC"/>
</dbReference>
<keyword evidence="10 15" id="KW-0234">DNA repair</keyword>
<evidence type="ECO:0000259" key="17">
    <source>
        <dbReference type="PROSITE" id="PS51194"/>
    </source>
</evidence>
<keyword evidence="3 15" id="KW-0547">Nucleotide-binding</keyword>
<keyword evidence="11" id="KW-0413">Isomerase</keyword>
<dbReference type="NCBIfam" id="NF008165">
    <property type="entry name" value="PRK10917.1-3"/>
    <property type="match status" value="1"/>
</dbReference>
<evidence type="ECO:0000256" key="7">
    <source>
        <dbReference type="ARBA" id="ARBA00022840"/>
    </source>
</evidence>
<dbReference type="SUPFAM" id="SSF50249">
    <property type="entry name" value="Nucleic acid-binding proteins"/>
    <property type="match status" value="1"/>
</dbReference>
<keyword evidence="4 15" id="KW-0227">DNA damage</keyword>
<evidence type="ECO:0000256" key="6">
    <source>
        <dbReference type="ARBA" id="ARBA00022806"/>
    </source>
</evidence>
<dbReference type="Gene3D" id="2.40.50.140">
    <property type="entry name" value="Nucleic acid-binding proteins"/>
    <property type="match status" value="1"/>
</dbReference>
<dbReference type="SUPFAM" id="SSF52540">
    <property type="entry name" value="P-loop containing nucleoside triphosphate hydrolases"/>
    <property type="match status" value="2"/>
</dbReference>
<keyword evidence="6 15" id="KW-0347">Helicase</keyword>
<feature type="domain" description="Helicase C-terminal" evidence="17">
    <location>
        <begin position="462"/>
        <end position="608"/>
    </location>
</feature>
<evidence type="ECO:0000256" key="3">
    <source>
        <dbReference type="ARBA" id="ARBA00022741"/>
    </source>
</evidence>
<dbReference type="PROSITE" id="PS51194">
    <property type="entry name" value="HELICASE_CTER"/>
    <property type="match status" value="1"/>
</dbReference>
<dbReference type="PANTHER" id="PTHR47964:SF1">
    <property type="entry name" value="ATP-DEPENDENT DNA HELICASE HOMOLOG RECG, CHLOROPLASTIC"/>
    <property type="match status" value="1"/>
</dbReference>
<dbReference type="PANTHER" id="PTHR47964">
    <property type="entry name" value="ATP-DEPENDENT DNA HELICASE HOMOLOG RECG, CHLOROPLASTIC"/>
    <property type="match status" value="1"/>
</dbReference>
<dbReference type="PROSITE" id="PS51192">
    <property type="entry name" value="HELICASE_ATP_BIND_1"/>
    <property type="match status" value="1"/>
</dbReference>
<dbReference type="InterPro" id="IPR014001">
    <property type="entry name" value="Helicase_ATP-bd"/>
</dbReference>
<comment type="similarity">
    <text evidence="1 15">Belongs to the helicase family. RecG subfamily.</text>
</comment>
<dbReference type="NCBIfam" id="NF008168">
    <property type="entry name" value="PRK10917.2-2"/>
    <property type="match status" value="1"/>
</dbReference>
<dbReference type="GO" id="GO:0005524">
    <property type="term" value="F:ATP binding"/>
    <property type="evidence" value="ECO:0007669"/>
    <property type="project" value="UniProtKB-KW"/>
</dbReference>
<dbReference type="EC" id="5.6.2.4" evidence="13 15"/>
<dbReference type="InterPro" id="IPR011545">
    <property type="entry name" value="DEAD/DEAH_box_helicase_dom"/>
</dbReference>
<keyword evidence="7 15" id="KW-0067">ATP-binding</keyword>
<comment type="function">
    <text evidence="15">Plays a critical role in recombination and DNA repair. Helps process Holliday junction intermediates to mature products by catalyzing branch migration. Has replication fork regression activity, unwinds stalled or blocked replication forks to make a HJ that can be resolved. Has a DNA unwinding activity characteristic of a DNA helicase with 3'-5' polarity.</text>
</comment>
<proteinExistence type="inferred from homology"/>
<gene>
    <name evidence="18" type="ORF">SAMN02745941_00258</name>
</gene>
<feature type="domain" description="Helicase ATP-binding" evidence="16">
    <location>
        <begin position="268"/>
        <end position="429"/>
    </location>
</feature>